<feature type="compositionally biased region" description="Low complexity" evidence="1">
    <location>
        <begin position="192"/>
        <end position="205"/>
    </location>
</feature>
<dbReference type="PANTHER" id="PTHR31737">
    <property type="entry name" value="PROTEIN TOS1"/>
    <property type="match status" value="1"/>
</dbReference>
<evidence type="ECO:0000256" key="2">
    <source>
        <dbReference type="SAM" id="Phobius"/>
    </source>
</evidence>
<dbReference type="OMA" id="QTWVCSA"/>
<evidence type="ECO:0000313" key="4">
    <source>
        <dbReference type="Proteomes" id="UP000030745"/>
    </source>
</evidence>
<dbReference type="AlphaFoldDB" id="A0A067C651"/>
<name>A0A067C651_SAPPC</name>
<dbReference type="InterPro" id="IPR037176">
    <property type="entry name" value="Osmotin/thaumatin-like_sf"/>
</dbReference>
<feature type="transmembrane region" description="Helical" evidence="2">
    <location>
        <begin position="54"/>
        <end position="74"/>
    </location>
</feature>
<keyword evidence="4" id="KW-1185">Reference proteome</keyword>
<proteinExistence type="predicted"/>
<organism evidence="3 4">
    <name type="scientific">Saprolegnia parasitica (strain CBS 223.65)</name>
    <dbReference type="NCBI Taxonomy" id="695850"/>
    <lineage>
        <taxon>Eukaryota</taxon>
        <taxon>Sar</taxon>
        <taxon>Stramenopiles</taxon>
        <taxon>Oomycota</taxon>
        <taxon>Saprolegniomycetes</taxon>
        <taxon>Saprolegniales</taxon>
        <taxon>Saprolegniaceae</taxon>
        <taxon>Saprolegnia</taxon>
    </lineage>
</organism>
<reference evidence="3 4" key="1">
    <citation type="journal article" date="2013" name="PLoS Genet.">
        <title>Distinctive expansion of potential virulence genes in the genome of the oomycete fish pathogen Saprolegnia parasitica.</title>
        <authorList>
            <person name="Jiang R.H."/>
            <person name="de Bruijn I."/>
            <person name="Haas B.J."/>
            <person name="Belmonte R."/>
            <person name="Lobach L."/>
            <person name="Christie J."/>
            <person name="van den Ackerveken G."/>
            <person name="Bottin A."/>
            <person name="Bulone V."/>
            <person name="Diaz-Moreno S.M."/>
            <person name="Dumas B."/>
            <person name="Fan L."/>
            <person name="Gaulin E."/>
            <person name="Govers F."/>
            <person name="Grenville-Briggs L.J."/>
            <person name="Horner N.R."/>
            <person name="Levin J.Z."/>
            <person name="Mammella M."/>
            <person name="Meijer H.J."/>
            <person name="Morris P."/>
            <person name="Nusbaum C."/>
            <person name="Oome S."/>
            <person name="Phillips A.J."/>
            <person name="van Rooyen D."/>
            <person name="Rzeszutek E."/>
            <person name="Saraiva M."/>
            <person name="Secombes C.J."/>
            <person name="Seidl M.F."/>
            <person name="Snel B."/>
            <person name="Stassen J.H."/>
            <person name="Sykes S."/>
            <person name="Tripathy S."/>
            <person name="van den Berg H."/>
            <person name="Vega-Arreguin J.C."/>
            <person name="Wawra S."/>
            <person name="Young S.K."/>
            <person name="Zeng Q."/>
            <person name="Dieguez-Uribeondo J."/>
            <person name="Russ C."/>
            <person name="Tyler B.M."/>
            <person name="van West P."/>
        </authorList>
    </citation>
    <scope>NUCLEOTIDE SEQUENCE [LARGE SCALE GENOMIC DNA]</scope>
    <source>
        <strain evidence="3 4">CBS 223.65</strain>
    </source>
</reference>
<sequence length="321" mass="33736">MAVQDSIITITPGNTSAANDIVEWRETEFVGRPTDDKDSEEYEEALQRKRRNRILAIFAAGLLVVGVAIGVIIASSGGGEGASVASGLDTSTPVATTLAPAEVTVGGTAPGAGPDLISMTPFPTNATAPEATNATTPVPTTASTGKLESEDVTPAPTTTEAPTPARPRPPHLRQHPPRRLRRPKPRRPRRSPPASTASRTAATSRWTCGGVRSRTRTTTRSLLRGAGQDATLFEGKLAGGKVWYDISTIPDDCGASWDFCTGKGKGFNVGMTVEVVNPSGGPSCKNLSCMYKGCADAYQVPNDKQTWVCSASSSYIITIFC</sequence>
<evidence type="ECO:0000256" key="1">
    <source>
        <dbReference type="SAM" id="MobiDB-lite"/>
    </source>
</evidence>
<evidence type="ECO:0000313" key="3">
    <source>
        <dbReference type="EMBL" id="KDO22036.1"/>
    </source>
</evidence>
<feature type="compositionally biased region" description="Basic residues" evidence="1">
    <location>
        <begin position="168"/>
        <end position="190"/>
    </location>
</feature>
<dbReference type="Proteomes" id="UP000030745">
    <property type="component" value="Unassembled WGS sequence"/>
</dbReference>
<gene>
    <name evidence="3" type="ORF">SPRG_12245</name>
</gene>
<dbReference type="SUPFAM" id="SSF49870">
    <property type="entry name" value="Osmotin, thaumatin-like protein"/>
    <property type="match status" value="1"/>
</dbReference>
<keyword evidence="2" id="KW-0472">Membrane</keyword>
<dbReference type="GeneID" id="24134222"/>
<feature type="region of interest" description="Disordered" evidence="1">
    <location>
        <begin position="104"/>
        <end position="220"/>
    </location>
</feature>
<dbReference type="RefSeq" id="XP_012207279.1">
    <property type="nucleotide sequence ID" value="XM_012351889.1"/>
</dbReference>
<keyword evidence="2" id="KW-1133">Transmembrane helix</keyword>
<feature type="compositionally biased region" description="Low complexity" evidence="1">
    <location>
        <begin position="153"/>
        <end position="163"/>
    </location>
</feature>
<dbReference type="VEuPathDB" id="FungiDB:SPRG_12245"/>
<dbReference type="EMBL" id="KK583276">
    <property type="protein sequence ID" value="KDO22036.1"/>
    <property type="molecule type" value="Genomic_DNA"/>
</dbReference>
<protein>
    <submittedName>
        <fullName evidence="3">Uncharacterized protein</fullName>
    </submittedName>
</protein>
<feature type="compositionally biased region" description="Low complexity" evidence="1">
    <location>
        <begin position="120"/>
        <end position="144"/>
    </location>
</feature>
<dbReference type="PANTHER" id="PTHR31737:SF2">
    <property type="entry name" value="PROTEIN TOS1"/>
    <property type="match status" value="1"/>
</dbReference>
<dbReference type="OrthoDB" id="78536at2759"/>
<dbReference type="STRING" id="695850.A0A067C651"/>
<keyword evidence="2" id="KW-0812">Transmembrane</keyword>
<accession>A0A067C651</accession>
<dbReference type="KEGG" id="spar:SPRG_12245"/>